<dbReference type="RefSeq" id="WP_183447223.1">
    <property type="nucleotide sequence ID" value="NZ_JACHWB010000001.1"/>
</dbReference>
<dbReference type="AlphaFoldDB" id="A0A7W4VI99"/>
<proteinExistence type="predicted"/>
<evidence type="ECO:0000313" key="2">
    <source>
        <dbReference type="Proteomes" id="UP000532010"/>
    </source>
</evidence>
<comment type="caution">
    <text evidence="1">The sequence shown here is derived from an EMBL/GenBank/DDBJ whole genome shotgun (WGS) entry which is preliminary data.</text>
</comment>
<protein>
    <recommendedName>
        <fullName evidence="3">Tail sheath protein subtilisin-like domain-containing protein</fullName>
    </recommendedName>
</protein>
<name>A0A7W4VI99_9HYPH</name>
<keyword evidence="2" id="KW-1185">Reference proteome</keyword>
<dbReference type="Proteomes" id="UP000532010">
    <property type="component" value="Unassembled WGS sequence"/>
</dbReference>
<gene>
    <name evidence="1" type="ORF">FHR70_000751</name>
</gene>
<reference evidence="1 2" key="1">
    <citation type="submission" date="2020-08" db="EMBL/GenBank/DDBJ databases">
        <title>The Agave Microbiome: Exploring the role of microbial communities in plant adaptations to desert environments.</title>
        <authorList>
            <person name="Partida-Martinez L.P."/>
        </authorList>
    </citation>
    <scope>NUCLEOTIDE SEQUENCE [LARGE SCALE GENOMIC DNA]</scope>
    <source>
        <strain evidence="1 2">AT3.9</strain>
    </source>
</reference>
<sequence>MSVFFDGKLLVTPTTASVVNDEAMRNQNISVGNVAALVGRSTGGEPHKPLRFSSPSEAKRVLRSGELLEAVLKAFDPSAEVGSPATVVAVRVNPAIQSALTLKNGADADVIKLTSIGFGLGENQINAKIESGTLTGKRITIQQGNRFYSADNIARNTFSVQYSGGEATATLTVSGTQVVLSAPAGTAVETIALADFPTVGALVDRINAVPGFAASVEGRSDSQPTLTALDFVSAQDVLTKYTATANLQAVVDWFNGSNQDLVRAERLANAGTVPANIGFTYLAGGSDGTTTVQDWADAYEALQRVDVQWVTPISGEAAIHALNDTHCAFCSEQLRKERRSIVGTTVNTSNEAALTAAKALNSDRTSLVHLGYYDYDLSGKLVLMPPYMTAALLAGAFSGVNPGTPLTNKTIKVRGLERDLINPTETDELILGGVLPLENTEAGYKVVKSISTWRQNDNYNRVEQSCGFALDFTVRTVREALDVLRGQKANPLLLSRAISIADSALRELARQEPQGPGILAGDAESPAYKGIKASIEGDVVRVEFECSPVIPANYILVSVFAVPYSGSASA</sequence>
<accession>A0A7W4VI99</accession>
<evidence type="ECO:0008006" key="3">
    <source>
        <dbReference type="Google" id="ProtNLM"/>
    </source>
</evidence>
<dbReference type="EMBL" id="JACHWB010000001">
    <property type="protein sequence ID" value="MBB3017711.1"/>
    <property type="molecule type" value="Genomic_DNA"/>
</dbReference>
<evidence type="ECO:0000313" key="1">
    <source>
        <dbReference type="EMBL" id="MBB3017711.1"/>
    </source>
</evidence>
<organism evidence="1 2">
    <name type="scientific">Microvirga lupini</name>
    <dbReference type="NCBI Taxonomy" id="420324"/>
    <lineage>
        <taxon>Bacteria</taxon>
        <taxon>Pseudomonadati</taxon>
        <taxon>Pseudomonadota</taxon>
        <taxon>Alphaproteobacteria</taxon>
        <taxon>Hyphomicrobiales</taxon>
        <taxon>Methylobacteriaceae</taxon>
        <taxon>Microvirga</taxon>
    </lineage>
</organism>